<dbReference type="SUPFAM" id="SSF56935">
    <property type="entry name" value="Porins"/>
    <property type="match status" value="1"/>
</dbReference>
<keyword evidence="3" id="KW-1134">Transmembrane beta strand</keyword>
<dbReference type="EMBL" id="AOGK01000007">
    <property type="protein sequence ID" value="MDG5975599.1"/>
    <property type="molecule type" value="Genomic_DNA"/>
</dbReference>
<dbReference type="RefSeq" id="WP_068171321.1">
    <property type="nucleotide sequence ID" value="NZ_AOGK01000007.1"/>
</dbReference>
<keyword evidence="7" id="KW-0998">Cell outer membrane</keyword>
<dbReference type="Gene3D" id="2.40.160.60">
    <property type="entry name" value="Outer membrane protein transport protein (OMPP1/FadL/TodX)"/>
    <property type="match status" value="1"/>
</dbReference>
<feature type="chain" id="PRO_5040909125" evidence="8">
    <location>
        <begin position="26"/>
        <end position="416"/>
    </location>
</feature>
<evidence type="ECO:0000313" key="10">
    <source>
        <dbReference type="Proteomes" id="UP001152876"/>
    </source>
</evidence>
<feature type="signal peptide" evidence="8">
    <location>
        <begin position="1"/>
        <end position="25"/>
    </location>
</feature>
<dbReference type="InterPro" id="IPR005017">
    <property type="entry name" value="OMPP1/FadL/TodX"/>
</dbReference>
<comment type="subcellular location">
    <subcellularLocation>
        <location evidence="1">Cell outer membrane</location>
        <topology evidence="1">Multi-pass membrane protein</topology>
    </subcellularLocation>
</comment>
<reference evidence="9" key="1">
    <citation type="submission" date="2013-01" db="EMBL/GenBank/DDBJ databases">
        <title>Genome draft of Hydrogenophaga taeniospiralis 2K1.</title>
        <authorList>
            <person name="Gomila M."/>
            <person name="Lalucat J."/>
        </authorList>
    </citation>
    <scope>NUCLEOTIDE SEQUENCE</scope>
    <source>
        <strain evidence="9">CCUG 15921</strain>
    </source>
</reference>
<evidence type="ECO:0000256" key="4">
    <source>
        <dbReference type="ARBA" id="ARBA00022692"/>
    </source>
</evidence>
<sequence length="416" mass="43025">MTFQISALRAATLIALGLTALSAHATDGYFSHGYGIKAKGMGGAATALAQDGFAGANNPAAAAFAGNRFEAGVDLFMPDREMSRSGTGGMLDTRVRSDKRAFLIPELGYNQDLSPRLAAGVTVYGNGGMNTTYPGGQLNCGQGPANALCGSGQLGVDLIQLVVAPTVAYKLNERHSVGVSPLLVFQMFKAYGLEGFGGMSVDAAHLTGSGYSNSTGLGLRLGYMGKLSERVSIGASYAPKVHMSRFKAYAGLFADGGDFDIPENASVGIAVQATPEVLLAADYQHIGYGGVPAIGNAATAGPLGGTPGGGFGWKNIGVVKLGVQWQMSPRVTLRAGYNRSENPVTAANITPNVLAPGVMKSHFTLGATHALSPRSELTWSFMHAPRVSVSGPSLLAGTETVSMRQNAIAIQWGSRF</sequence>
<evidence type="ECO:0000256" key="7">
    <source>
        <dbReference type="ARBA" id="ARBA00023237"/>
    </source>
</evidence>
<evidence type="ECO:0000313" key="9">
    <source>
        <dbReference type="EMBL" id="MDG5975599.1"/>
    </source>
</evidence>
<dbReference type="PANTHER" id="PTHR35093:SF8">
    <property type="entry name" value="OUTER MEMBRANE PROTEIN NMB0088-RELATED"/>
    <property type="match status" value="1"/>
</dbReference>
<keyword evidence="6" id="KW-0472">Membrane</keyword>
<dbReference type="AlphaFoldDB" id="A0A9X4NS11"/>
<name>A0A9X4NS11_9BURK</name>
<dbReference type="GO" id="GO:0009279">
    <property type="term" value="C:cell outer membrane"/>
    <property type="evidence" value="ECO:0007669"/>
    <property type="project" value="UniProtKB-SubCell"/>
</dbReference>
<evidence type="ECO:0000256" key="1">
    <source>
        <dbReference type="ARBA" id="ARBA00004571"/>
    </source>
</evidence>
<evidence type="ECO:0000256" key="5">
    <source>
        <dbReference type="ARBA" id="ARBA00022729"/>
    </source>
</evidence>
<dbReference type="GO" id="GO:0015483">
    <property type="term" value="F:long-chain fatty acid transporting porin activity"/>
    <property type="evidence" value="ECO:0007669"/>
    <property type="project" value="TreeGrafter"/>
</dbReference>
<dbReference type="Pfam" id="PF03349">
    <property type="entry name" value="Toluene_X"/>
    <property type="match status" value="1"/>
</dbReference>
<evidence type="ECO:0000256" key="2">
    <source>
        <dbReference type="ARBA" id="ARBA00008163"/>
    </source>
</evidence>
<proteinExistence type="inferred from homology"/>
<keyword evidence="4" id="KW-0812">Transmembrane</keyword>
<evidence type="ECO:0000256" key="8">
    <source>
        <dbReference type="SAM" id="SignalP"/>
    </source>
</evidence>
<accession>A0A9X4NS11</accession>
<dbReference type="OrthoDB" id="19849at2"/>
<comment type="caution">
    <text evidence="9">The sequence shown here is derived from an EMBL/GenBank/DDBJ whole genome shotgun (WGS) entry which is preliminary data.</text>
</comment>
<dbReference type="Proteomes" id="UP001152876">
    <property type="component" value="Unassembled WGS sequence"/>
</dbReference>
<evidence type="ECO:0000256" key="3">
    <source>
        <dbReference type="ARBA" id="ARBA00022452"/>
    </source>
</evidence>
<keyword evidence="5 8" id="KW-0732">Signal</keyword>
<keyword evidence="10" id="KW-1185">Reference proteome</keyword>
<comment type="similarity">
    <text evidence="2">Belongs to the OmpP1/FadL family.</text>
</comment>
<dbReference type="PANTHER" id="PTHR35093">
    <property type="entry name" value="OUTER MEMBRANE PROTEIN NMB0088-RELATED"/>
    <property type="match status" value="1"/>
</dbReference>
<organism evidence="9 10">
    <name type="scientific">Hydrogenophaga taeniospiralis CCUG 15921</name>
    <dbReference type="NCBI Taxonomy" id="1281780"/>
    <lineage>
        <taxon>Bacteria</taxon>
        <taxon>Pseudomonadati</taxon>
        <taxon>Pseudomonadota</taxon>
        <taxon>Betaproteobacteria</taxon>
        <taxon>Burkholderiales</taxon>
        <taxon>Comamonadaceae</taxon>
        <taxon>Hydrogenophaga</taxon>
    </lineage>
</organism>
<protein>
    <submittedName>
        <fullName evidence="9">Long-chain fatty acid transport protein</fullName>
    </submittedName>
</protein>
<evidence type="ECO:0000256" key="6">
    <source>
        <dbReference type="ARBA" id="ARBA00023136"/>
    </source>
</evidence>
<gene>
    <name evidence="9" type="ORF">H010_10076</name>
</gene>